<dbReference type="AlphaFoldDB" id="A0AB33K5P9"/>
<organism evidence="1">
    <name type="scientific">Kitasatospora sp. CMC57</name>
    <dbReference type="NCBI Taxonomy" id="3231513"/>
    <lineage>
        <taxon>Bacteria</taxon>
        <taxon>Bacillati</taxon>
        <taxon>Actinomycetota</taxon>
        <taxon>Actinomycetes</taxon>
        <taxon>Kitasatosporales</taxon>
        <taxon>Streptomycetaceae</taxon>
        <taxon>Kitasatospora</taxon>
    </lineage>
</organism>
<dbReference type="EMBL" id="AP035882">
    <property type="protein sequence ID" value="BFP50087.1"/>
    <property type="molecule type" value="Genomic_DNA"/>
</dbReference>
<sequence>MPTQQPTADTLRHLCPLPGCGWHHDDRLPVVHGQLAPTVAGLSSDEAAHLLLLARAQHRRVEDALLLHLNQHGPAEWLPALRAAQDTPPEERTAAAVWLRREAAALERLQEQLGWTVDPDAAPRLDAPTLRAVANLLENGETE</sequence>
<geneLocation type="plasmid" evidence="1">
    <name>pCMC57_01</name>
</geneLocation>
<proteinExistence type="predicted"/>
<evidence type="ECO:0000313" key="1">
    <source>
        <dbReference type="EMBL" id="BFP50087.1"/>
    </source>
</evidence>
<keyword evidence="1" id="KW-0614">Plasmid</keyword>
<dbReference type="KEGG" id="kic:KCMC57_64550"/>
<reference evidence="1" key="1">
    <citation type="submission" date="2024-07" db="EMBL/GenBank/DDBJ databases">
        <title>Complete genome sequences of cellulolytic bacteria, Kitasatospora sp. CMC57 and Streptomyces sp. CMC78, isolated from Japanese agricultural soil.</title>
        <authorList>
            <person name="Hashimoto T."/>
            <person name="Ito M."/>
            <person name="Iwamoto M."/>
            <person name="Fukahori D."/>
            <person name="Shoda T."/>
            <person name="Sakoda M."/>
            <person name="Morohoshi T."/>
            <person name="Mitsuboshi M."/>
            <person name="Nishizawa T."/>
        </authorList>
    </citation>
    <scope>NUCLEOTIDE SEQUENCE</scope>
    <source>
        <strain evidence="1">CMC57</strain>
        <plasmid evidence="1">pCMC57_01</plasmid>
    </source>
</reference>
<protein>
    <submittedName>
        <fullName evidence="1">Uncharacterized protein</fullName>
    </submittedName>
</protein>
<gene>
    <name evidence="1" type="ORF">KCMC57_64550</name>
</gene>
<accession>A0AB33K5P9</accession>
<dbReference type="RefSeq" id="WP_407992325.1">
    <property type="nucleotide sequence ID" value="NZ_AP035882.1"/>
</dbReference>
<name>A0AB33K5P9_9ACTN</name>